<evidence type="ECO:0000256" key="1">
    <source>
        <dbReference type="SAM" id="Phobius"/>
    </source>
</evidence>
<feature type="transmembrane region" description="Helical" evidence="1">
    <location>
        <begin position="70"/>
        <end position="91"/>
    </location>
</feature>
<dbReference type="AlphaFoldDB" id="A0A1G5N041"/>
<gene>
    <name evidence="2" type="ORF">SAMN03080610_01239</name>
</gene>
<organism evidence="2 3">
    <name type="scientific">Afifella marina DSM 2698</name>
    <dbReference type="NCBI Taxonomy" id="1120955"/>
    <lineage>
        <taxon>Bacteria</taxon>
        <taxon>Pseudomonadati</taxon>
        <taxon>Pseudomonadota</taxon>
        <taxon>Alphaproteobacteria</taxon>
        <taxon>Hyphomicrobiales</taxon>
        <taxon>Afifellaceae</taxon>
        <taxon>Afifella</taxon>
    </lineage>
</organism>
<protein>
    <submittedName>
        <fullName evidence="2">Uncharacterized membrane protein</fullName>
    </submittedName>
</protein>
<dbReference type="Pfam" id="PF09945">
    <property type="entry name" value="DUF2177"/>
    <property type="match status" value="1"/>
</dbReference>
<keyword evidence="1" id="KW-1133">Transmembrane helix</keyword>
<dbReference type="OrthoDB" id="166547at2"/>
<keyword evidence="3" id="KW-1185">Reference proteome</keyword>
<reference evidence="2 3" key="1">
    <citation type="submission" date="2016-10" db="EMBL/GenBank/DDBJ databases">
        <authorList>
            <person name="de Groot N.N."/>
        </authorList>
    </citation>
    <scope>NUCLEOTIDE SEQUENCE [LARGE SCALE GENOMIC DNA]</scope>
    <source>
        <strain evidence="2 3">DSM 2698</strain>
    </source>
</reference>
<dbReference type="Proteomes" id="UP000199347">
    <property type="component" value="Unassembled WGS sequence"/>
</dbReference>
<keyword evidence="1" id="KW-0472">Membrane</keyword>
<dbReference type="STRING" id="1120955.SAMN03080610_01239"/>
<name>A0A1G5N041_AFIMA</name>
<keyword evidence="1" id="KW-0812">Transmembrane</keyword>
<dbReference type="InterPro" id="IPR018687">
    <property type="entry name" value="DUF2177_membr"/>
</dbReference>
<feature type="transmembrane region" description="Helical" evidence="1">
    <location>
        <begin position="103"/>
        <end position="128"/>
    </location>
</feature>
<feature type="transmembrane region" description="Helical" evidence="1">
    <location>
        <begin position="45"/>
        <end position="64"/>
    </location>
</feature>
<sequence length="133" mass="14478">MPTSLTAYIATAIVFFGLDFVWLSQMGGTFYKDRLGDLMAAKPDLAVAGLFYLVYVFGIIYFAVWPAINGGGWTTALVAGAILGFVAYGTYDMTNLATLRDWPASVSIVDICWGTFLTGFSALIGYLLTRWIS</sequence>
<dbReference type="EMBL" id="FMVW01000002">
    <property type="protein sequence ID" value="SCZ30278.1"/>
    <property type="molecule type" value="Genomic_DNA"/>
</dbReference>
<feature type="transmembrane region" description="Helical" evidence="1">
    <location>
        <begin position="6"/>
        <end position="24"/>
    </location>
</feature>
<evidence type="ECO:0000313" key="3">
    <source>
        <dbReference type="Proteomes" id="UP000199347"/>
    </source>
</evidence>
<accession>A0A1G5N041</accession>
<proteinExistence type="predicted"/>
<evidence type="ECO:0000313" key="2">
    <source>
        <dbReference type="EMBL" id="SCZ30278.1"/>
    </source>
</evidence>
<dbReference type="RefSeq" id="WP_092810637.1">
    <property type="nucleotide sequence ID" value="NZ_FMVW01000002.1"/>
</dbReference>